<keyword evidence="3" id="KW-1003">Cell membrane</keyword>
<keyword evidence="9" id="KW-0966">Cell projection</keyword>
<dbReference type="InterPro" id="IPR036429">
    <property type="entry name" value="SpoA-like_sf"/>
</dbReference>
<accession>A0ABR6UDQ0</accession>
<comment type="subcellular location">
    <subcellularLocation>
        <location evidence="1">Cell membrane</location>
        <topology evidence="1">Peripheral membrane protein</topology>
        <orientation evidence="1">Cytoplasmic side</orientation>
    </subcellularLocation>
</comment>
<dbReference type="Proteomes" id="UP000604001">
    <property type="component" value="Unassembled WGS sequence"/>
</dbReference>
<dbReference type="InterPro" id="IPR012826">
    <property type="entry name" value="FliN"/>
</dbReference>
<evidence type="ECO:0000256" key="1">
    <source>
        <dbReference type="ARBA" id="ARBA00004413"/>
    </source>
</evidence>
<dbReference type="PANTHER" id="PTHR43484:SF1">
    <property type="entry name" value="FLAGELLAR MOTOR SWITCH PROTEIN FLIN"/>
    <property type="match status" value="1"/>
</dbReference>
<dbReference type="InterPro" id="IPR001543">
    <property type="entry name" value="FliN-like_C"/>
</dbReference>
<dbReference type="SUPFAM" id="SSF101801">
    <property type="entry name" value="Surface presentation of antigens (SPOA)"/>
    <property type="match status" value="1"/>
</dbReference>
<evidence type="ECO:0000256" key="4">
    <source>
        <dbReference type="ARBA" id="ARBA00022500"/>
    </source>
</evidence>
<dbReference type="Gene3D" id="2.30.330.10">
    <property type="entry name" value="SpoA-like"/>
    <property type="match status" value="1"/>
</dbReference>
<evidence type="ECO:0000256" key="7">
    <source>
        <dbReference type="SAM" id="MobiDB-lite"/>
    </source>
</evidence>
<feature type="region of interest" description="Disordered" evidence="7">
    <location>
        <begin position="188"/>
        <end position="207"/>
    </location>
</feature>
<sequence>MPTGTPRDADQLALAAAAAVAAVIPAADELEAAGAQAGGPDVTALFAGAVVAELGGPAGGVLGLLVADELVSALSSSPIGGLDLAAAVQPALDAAATVLGASVQAARQVDRDAVVPAVLGAGGTDFTVVPLVGDSIAAALLVSRDTLVAHTQASTAPLPSTPTGGATPVAAPVAAAVAAAGAIPGAATAGTPHPLTVPAPGTGGTLGPRRGIEMLNEVDMEVTVELGRTRMTLRELLALSPGHVLELDRAAGSPADLLVNGHLIARGEVVVVDEDFGLRVTEILETPAAS</sequence>
<feature type="compositionally biased region" description="Low complexity" evidence="7">
    <location>
        <begin position="188"/>
        <end position="200"/>
    </location>
</feature>
<keyword evidence="4" id="KW-0145">Chemotaxis</keyword>
<evidence type="ECO:0000256" key="3">
    <source>
        <dbReference type="ARBA" id="ARBA00022475"/>
    </source>
</evidence>
<evidence type="ECO:0000313" key="10">
    <source>
        <dbReference type="Proteomes" id="UP000604001"/>
    </source>
</evidence>
<comment type="caution">
    <text evidence="9">The sequence shown here is derived from an EMBL/GenBank/DDBJ whole genome shotgun (WGS) entry which is preliminary data.</text>
</comment>
<dbReference type="PRINTS" id="PR00956">
    <property type="entry name" value="FLGMOTORFLIN"/>
</dbReference>
<dbReference type="Pfam" id="PF01052">
    <property type="entry name" value="FliMN_C"/>
    <property type="match status" value="1"/>
</dbReference>
<evidence type="ECO:0000313" key="9">
    <source>
        <dbReference type="EMBL" id="MBC2962410.1"/>
    </source>
</evidence>
<keyword evidence="9" id="KW-0969">Cilium</keyword>
<keyword evidence="5" id="KW-0283">Flagellar rotation</keyword>
<keyword evidence="10" id="KW-1185">Reference proteome</keyword>
<reference evidence="9 10" key="1">
    <citation type="submission" date="2020-08" db="EMBL/GenBank/DDBJ databases">
        <title>novel species in genus Nocardioides.</title>
        <authorList>
            <person name="Zhang G."/>
        </authorList>
    </citation>
    <scope>NUCLEOTIDE SEQUENCE [LARGE SCALE GENOMIC DNA]</scope>
    <source>
        <strain evidence="9 10">SC8A-24</strain>
    </source>
</reference>
<keyword evidence="9" id="KW-0282">Flagellum</keyword>
<evidence type="ECO:0000256" key="5">
    <source>
        <dbReference type="ARBA" id="ARBA00022779"/>
    </source>
</evidence>
<dbReference type="InterPro" id="IPR001172">
    <property type="entry name" value="FliN_T3SS_HrcQb"/>
</dbReference>
<dbReference type="InterPro" id="IPR051469">
    <property type="entry name" value="FliN/MopA/SpaO"/>
</dbReference>
<dbReference type="NCBIfam" id="TIGR02480">
    <property type="entry name" value="fliN"/>
    <property type="match status" value="1"/>
</dbReference>
<dbReference type="PANTHER" id="PTHR43484">
    <property type="match status" value="1"/>
</dbReference>
<dbReference type="EMBL" id="JACMYC010000021">
    <property type="protein sequence ID" value="MBC2962410.1"/>
    <property type="molecule type" value="Genomic_DNA"/>
</dbReference>
<evidence type="ECO:0000256" key="2">
    <source>
        <dbReference type="ARBA" id="ARBA00009226"/>
    </source>
</evidence>
<comment type="similarity">
    <text evidence="2">Belongs to the FliN/MopA/SpaO family.</text>
</comment>
<proteinExistence type="inferred from homology"/>
<protein>
    <submittedName>
        <fullName evidence="9">Flagellar motor switch protein FliN</fullName>
    </submittedName>
</protein>
<organism evidence="9 10">
    <name type="scientific">Nocardioides deserti</name>
    <dbReference type="NCBI Taxonomy" id="1588644"/>
    <lineage>
        <taxon>Bacteria</taxon>
        <taxon>Bacillati</taxon>
        <taxon>Actinomycetota</taxon>
        <taxon>Actinomycetes</taxon>
        <taxon>Propionibacteriales</taxon>
        <taxon>Nocardioidaceae</taxon>
        <taxon>Nocardioides</taxon>
    </lineage>
</organism>
<evidence type="ECO:0000256" key="6">
    <source>
        <dbReference type="ARBA" id="ARBA00023136"/>
    </source>
</evidence>
<evidence type="ECO:0000259" key="8">
    <source>
        <dbReference type="Pfam" id="PF01052"/>
    </source>
</evidence>
<keyword evidence="6" id="KW-0472">Membrane</keyword>
<feature type="domain" description="Flagellar motor switch protein FliN-like C-terminal" evidence="8">
    <location>
        <begin position="214"/>
        <end position="284"/>
    </location>
</feature>
<name>A0ABR6UDQ0_9ACTN</name>
<gene>
    <name evidence="9" type="primary">fliN</name>
    <name evidence="9" type="ORF">H7344_19145</name>
</gene>